<dbReference type="AlphaFoldDB" id="A0A2K9ELP6"/>
<organism evidence="1 2">
    <name type="scientific">Acetivibrio saccincola</name>
    <dbReference type="NCBI Taxonomy" id="1677857"/>
    <lineage>
        <taxon>Bacteria</taxon>
        <taxon>Bacillati</taxon>
        <taxon>Bacillota</taxon>
        <taxon>Clostridia</taxon>
        <taxon>Eubacteriales</taxon>
        <taxon>Oscillospiraceae</taxon>
        <taxon>Acetivibrio</taxon>
    </lineage>
</organism>
<dbReference type="Proteomes" id="UP000233534">
    <property type="component" value="Chromosome"/>
</dbReference>
<evidence type="ECO:0000313" key="2">
    <source>
        <dbReference type="Proteomes" id="UP000233534"/>
    </source>
</evidence>
<gene>
    <name evidence="1" type="ORF">HVS_01995</name>
</gene>
<keyword evidence="2" id="KW-1185">Reference proteome</keyword>
<sequence>MGVFLEELKILIDSGGILMDKKEKIKNLIIENTSFLKEVGYDNFIEKSDVWDYTLSYISSNRDHAIEFEVDYRDLDVFVLVTVLEDGKLPSGYYMNKGKQVRTHLEKLFESGKIMDEEWTRIIDIRKEQKDKNERKIIALMNEYSTILKKNINNIQKLCSNEE</sequence>
<protein>
    <recommendedName>
        <fullName evidence="3">Immunity protein 63 domain-containing protein</fullName>
    </recommendedName>
</protein>
<dbReference type="EMBL" id="CP025197">
    <property type="protein sequence ID" value="AUG56360.1"/>
    <property type="molecule type" value="Genomic_DNA"/>
</dbReference>
<proteinExistence type="predicted"/>
<evidence type="ECO:0008006" key="3">
    <source>
        <dbReference type="Google" id="ProtNLM"/>
    </source>
</evidence>
<accession>A0A2K9ELP6</accession>
<reference evidence="1 2" key="1">
    <citation type="submission" date="2017-12" db="EMBL/GenBank/DDBJ databases">
        <title>Complete genome sequence of Herbivorax saccincola GGR1, a novel Cellulosome-producing hydrolytic bacterium in a thermophilic biogas plant, established by Illumina and Nanopore MinION sequencing.</title>
        <authorList>
            <person name="Pechtl A."/>
            <person name="Ruckert C."/>
            <person name="Koeck D.E."/>
            <person name="Maus I."/>
            <person name="Winkler A."/>
            <person name="Kalinowski J."/>
            <person name="Puhler A."/>
            <person name="Schwarz W.W."/>
            <person name="Zverlov V.V."/>
            <person name="Schluter A."/>
            <person name="Liebl W."/>
        </authorList>
    </citation>
    <scope>NUCLEOTIDE SEQUENCE [LARGE SCALE GENOMIC DNA]</scope>
    <source>
        <strain evidence="2">SR1</strain>
    </source>
</reference>
<dbReference type="KEGG" id="hsc:HVS_01995"/>
<evidence type="ECO:0000313" key="1">
    <source>
        <dbReference type="EMBL" id="AUG56360.1"/>
    </source>
</evidence>
<name>A0A2K9ELP6_9FIRM</name>